<dbReference type="CDD" id="cd03262">
    <property type="entry name" value="ABC_HisP_GlnQ"/>
    <property type="match status" value="1"/>
</dbReference>
<evidence type="ECO:0000256" key="4">
    <source>
        <dbReference type="ARBA" id="ARBA00022741"/>
    </source>
</evidence>
<dbReference type="PANTHER" id="PTHR43166">
    <property type="entry name" value="AMINO ACID IMPORT ATP-BINDING PROTEIN"/>
    <property type="match status" value="1"/>
</dbReference>
<keyword evidence="5" id="KW-0067">ATP-binding</keyword>
<dbReference type="GO" id="GO:0016887">
    <property type="term" value="F:ATP hydrolysis activity"/>
    <property type="evidence" value="ECO:0007669"/>
    <property type="project" value="InterPro"/>
</dbReference>
<comment type="catalytic activity">
    <reaction evidence="8">
        <text>a polar amino acid(out) + ATP + H2O = a polar amino acid(in) + ADP + phosphate + H(+)</text>
        <dbReference type="Rhea" id="RHEA:14673"/>
        <dbReference type="ChEBI" id="CHEBI:15377"/>
        <dbReference type="ChEBI" id="CHEBI:15378"/>
        <dbReference type="ChEBI" id="CHEBI:30616"/>
        <dbReference type="ChEBI" id="CHEBI:43474"/>
        <dbReference type="ChEBI" id="CHEBI:62031"/>
        <dbReference type="ChEBI" id="CHEBI:456216"/>
        <dbReference type="EC" id="7.4.2.1"/>
    </reaction>
    <physiologicalReaction direction="left-to-right" evidence="8">
        <dbReference type="Rhea" id="RHEA:14674"/>
    </physiologicalReaction>
</comment>
<protein>
    <recommendedName>
        <fullName evidence="7">ABC-type polar-amino-acid transporter</fullName>
        <ecNumber evidence="7">7.4.2.1</ecNumber>
    </recommendedName>
</protein>
<gene>
    <name evidence="10" type="ORF">ATE80_10480</name>
</gene>
<keyword evidence="6" id="KW-0472">Membrane</keyword>
<evidence type="ECO:0000256" key="1">
    <source>
        <dbReference type="ARBA" id="ARBA00004202"/>
    </source>
</evidence>
<sequence length="274" mass="29383">MTGVTMEGTDAGGRAEIEVRGLRKSFGDTEVLRGIDLEVARGEVVCVIGPSGSGKSTLLRCVNLLEEPTAGRVFVGGTEVTDPDVDIDAVRRRIGMVFQQFNLFPHLTAEENLVLPQRRVLRRDRAKAVRVARANLERVGLAGKAGAHPAQLSGGQQQRVAIARALAMDPEVMLFDEPTSALDPELVGDVLAVMRGLARDGMTMMVVTHEMSFAREVADRVVFMDAGRVVEEGPARQVVGAPREARTRDFLLRVLDPAAAAPPGPDQDPADGTA</sequence>
<name>A0A117IWP5_9ACTN</name>
<evidence type="ECO:0000256" key="5">
    <source>
        <dbReference type="ARBA" id="ARBA00022840"/>
    </source>
</evidence>
<feature type="domain" description="ABC transporter" evidence="9">
    <location>
        <begin position="17"/>
        <end position="251"/>
    </location>
</feature>
<dbReference type="Proteomes" id="UP000054011">
    <property type="component" value="Unassembled WGS sequence"/>
</dbReference>
<keyword evidence="2" id="KW-0813">Transport</keyword>
<evidence type="ECO:0000256" key="6">
    <source>
        <dbReference type="ARBA" id="ARBA00023136"/>
    </source>
</evidence>
<keyword evidence="4" id="KW-0547">Nucleotide-binding</keyword>
<dbReference type="GO" id="GO:0005886">
    <property type="term" value="C:plasma membrane"/>
    <property type="evidence" value="ECO:0007669"/>
    <property type="project" value="UniProtKB-SubCell"/>
</dbReference>
<evidence type="ECO:0000313" key="10">
    <source>
        <dbReference type="EMBL" id="KUH38842.1"/>
    </source>
</evidence>
<dbReference type="AlphaFoldDB" id="A0A117IWP5"/>
<dbReference type="PROSITE" id="PS50893">
    <property type="entry name" value="ABC_TRANSPORTER_2"/>
    <property type="match status" value="1"/>
</dbReference>
<dbReference type="InterPro" id="IPR003439">
    <property type="entry name" value="ABC_transporter-like_ATP-bd"/>
</dbReference>
<reference evidence="10 11" key="1">
    <citation type="submission" date="2015-11" db="EMBL/GenBank/DDBJ databases">
        <title>Genome-wide analysis reveals the secondary metabolome in Streptomyces kanasensis ZX01.</title>
        <authorList>
            <person name="Zhang G."/>
            <person name="Han L."/>
            <person name="Feng J."/>
            <person name="Zhang X."/>
        </authorList>
    </citation>
    <scope>NUCLEOTIDE SEQUENCE [LARGE SCALE GENOMIC DNA]</scope>
    <source>
        <strain evidence="10 11">ZX01</strain>
    </source>
</reference>
<dbReference type="PANTHER" id="PTHR43166:SF35">
    <property type="entry name" value="L-CYSTINE IMPORT ATP-BINDING PROTEIN TCYN"/>
    <property type="match status" value="1"/>
</dbReference>
<dbReference type="InterPro" id="IPR027417">
    <property type="entry name" value="P-loop_NTPase"/>
</dbReference>
<evidence type="ECO:0000256" key="8">
    <source>
        <dbReference type="ARBA" id="ARBA00047624"/>
    </source>
</evidence>
<dbReference type="EMBL" id="LNSV01000020">
    <property type="protein sequence ID" value="KUH38842.1"/>
    <property type="molecule type" value="Genomic_DNA"/>
</dbReference>
<dbReference type="InterPro" id="IPR017871">
    <property type="entry name" value="ABC_transporter-like_CS"/>
</dbReference>
<accession>A0A117IWP5</accession>
<dbReference type="GO" id="GO:0005524">
    <property type="term" value="F:ATP binding"/>
    <property type="evidence" value="ECO:0007669"/>
    <property type="project" value="UniProtKB-KW"/>
</dbReference>
<comment type="caution">
    <text evidence="10">The sequence shown here is derived from an EMBL/GenBank/DDBJ whole genome shotgun (WGS) entry which is preliminary data.</text>
</comment>
<organism evidence="10 11">
    <name type="scientific">Streptomyces kanasensis</name>
    <dbReference type="NCBI Taxonomy" id="936756"/>
    <lineage>
        <taxon>Bacteria</taxon>
        <taxon>Bacillati</taxon>
        <taxon>Actinomycetota</taxon>
        <taxon>Actinomycetes</taxon>
        <taxon>Kitasatosporales</taxon>
        <taxon>Streptomycetaceae</taxon>
        <taxon>Streptomyces</taxon>
    </lineage>
</organism>
<dbReference type="SUPFAM" id="SSF52540">
    <property type="entry name" value="P-loop containing nucleoside triphosphate hydrolases"/>
    <property type="match status" value="1"/>
</dbReference>
<dbReference type="InterPro" id="IPR003593">
    <property type="entry name" value="AAA+_ATPase"/>
</dbReference>
<keyword evidence="11" id="KW-1185">Reference proteome</keyword>
<evidence type="ECO:0000259" key="9">
    <source>
        <dbReference type="PROSITE" id="PS50893"/>
    </source>
</evidence>
<dbReference type="EC" id="7.4.2.1" evidence="7"/>
<evidence type="ECO:0000256" key="7">
    <source>
        <dbReference type="ARBA" id="ARBA00038850"/>
    </source>
</evidence>
<evidence type="ECO:0000256" key="2">
    <source>
        <dbReference type="ARBA" id="ARBA00022448"/>
    </source>
</evidence>
<dbReference type="Gene3D" id="3.40.50.300">
    <property type="entry name" value="P-loop containing nucleotide triphosphate hydrolases"/>
    <property type="match status" value="1"/>
</dbReference>
<dbReference type="PIRSF" id="PIRSF039085">
    <property type="entry name" value="ABC_ATPase_HisP"/>
    <property type="match status" value="1"/>
</dbReference>
<dbReference type="Pfam" id="PF00005">
    <property type="entry name" value="ABC_tran"/>
    <property type="match status" value="1"/>
</dbReference>
<dbReference type="InterPro" id="IPR050086">
    <property type="entry name" value="MetN_ABC_transporter-like"/>
</dbReference>
<evidence type="ECO:0000313" key="11">
    <source>
        <dbReference type="Proteomes" id="UP000054011"/>
    </source>
</evidence>
<dbReference type="InterPro" id="IPR030679">
    <property type="entry name" value="ABC_ATPase_HisP-typ"/>
</dbReference>
<dbReference type="GO" id="GO:0015426">
    <property type="term" value="F:ATPase-coupled polar amino acid-transporter activity"/>
    <property type="evidence" value="ECO:0007669"/>
    <property type="project" value="UniProtKB-EC"/>
</dbReference>
<dbReference type="STRING" id="936756.ATE80_10480"/>
<dbReference type="PROSITE" id="PS00211">
    <property type="entry name" value="ABC_TRANSPORTER_1"/>
    <property type="match status" value="1"/>
</dbReference>
<keyword evidence="3" id="KW-1003">Cell membrane</keyword>
<proteinExistence type="predicted"/>
<comment type="subcellular location">
    <subcellularLocation>
        <location evidence="1">Cell membrane</location>
        <topology evidence="1">Peripheral membrane protein</topology>
    </subcellularLocation>
</comment>
<evidence type="ECO:0000256" key="3">
    <source>
        <dbReference type="ARBA" id="ARBA00022475"/>
    </source>
</evidence>
<dbReference type="SMART" id="SM00382">
    <property type="entry name" value="AAA"/>
    <property type="match status" value="1"/>
</dbReference>
<dbReference type="FunFam" id="3.40.50.300:FF:000020">
    <property type="entry name" value="Amino acid ABC transporter ATP-binding component"/>
    <property type="match status" value="1"/>
</dbReference>